<feature type="domain" description="Trigger factor ribosome-binding bacterial" evidence="2">
    <location>
        <begin position="97"/>
        <end position="239"/>
    </location>
</feature>
<dbReference type="SUPFAM" id="SSF102735">
    <property type="entry name" value="Trigger factor ribosome-binding domain"/>
    <property type="match status" value="1"/>
</dbReference>
<dbReference type="InterPro" id="IPR005215">
    <property type="entry name" value="Trig_fac"/>
</dbReference>
<proteinExistence type="predicted"/>
<organism evidence="3 4">
    <name type="scientific">Sphagnum troendelagicum</name>
    <dbReference type="NCBI Taxonomy" id="128251"/>
    <lineage>
        <taxon>Eukaryota</taxon>
        <taxon>Viridiplantae</taxon>
        <taxon>Streptophyta</taxon>
        <taxon>Embryophyta</taxon>
        <taxon>Bryophyta</taxon>
        <taxon>Sphagnophytina</taxon>
        <taxon>Sphagnopsida</taxon>
        <taxon>Sphagnales</taxon>
        <taxon>Sphagnaceae</taxon>
        <taxon>Sphagnum</taxon>
    </lineage>
</organism>
<dbReference type="Proteomes" id="UP001497512">
    <property type="component" value="Chromosome 15"/>
</dbReference>
<evidence type="ECO:0000259" key="2">
    <source>
        <dbReference type="Pfam" id="PF05697"/>
    </source>
</evidence>
<dbReference type="Gene3D" id="3.30.70.1050">
    <property type="entry name" value="Trigger factor ribosome-binding domain"/>
    <property type="match status" value="1"/>
</dbReference>
<dbReference type="Pfam" id="PF05697">
    <property type="entry name" value="Trigger_N"/>
    <property type="match status" value="1"/>
</dbReference>
<gene>
    <name evidence="3" type="ORF">CSSPTR1EN2_LOCUS7923</name>
</gene>
<evidence type="ECO:0000313" key="4">
    <source>
        <dbReference type="Proteomes" id="UP001497512"/>
    </source>
</evidence>
<feature type="region of interest" description="Disordered" evidence="1">
    <location>
        <begin position="219"/>
        <end position="244"/>
    </location>
</feature>
<protein>
    <recommendedName>
        <fullName evidence="2">Trigger factor ribosome-binding bacterial domain-containing protein</fullName>
    </recommendedName>
</protein>
<dbReference type="InterPro" id="IPR008881">
    <property type="entry name" value="Trigger_fac_ribosome-bd_bac"/>
</dbReference>
<dbReference type="EMBL" id="OZ019907">
    <property type="protein sequence ID" value="CAK9205587.1"/>
    <property type="molecule type" value="Genomic_DNA"/>
</dbReference>
<accession>A0ABP0TVE4</accession>
<dbReference type="PANTHER" id="PTHR30560:SF4">
    <property type="entry name" value="OS01G0894700 PROTEIN"/>
    <property type="match status" value="1"/>
</dbReference>
<sequence>MAMVSIAHQAAAALRCNGSSNSHGVVRGGTGLNPTTPSQFSCKSMSSSIFGYSLSRINGSRLPFCQRQSILTISATLLGEGPIMSKSSLSMIKDASITAEPPQDQKIKVRVDFAGKHTQRAYDTVLRGLAKTAPPVPGFRRAKGGKTSIVPTNILLNMMGVARVRKFVVEEIVRTTLVEYVEKEGIKAKKNLTTDQSADELDTVFEPGKEFGFNATLELEDDETPEEVEESSLETTKVEEVVAS</sequence>
<keyword evidence="4" id="KW-1185">Reference proteome</keyword>
<reference evidence="3" key="1">
    <citation type="submission" date="2024-02" db="EMBL/GenBank/DDBJ databases">
        <authorList>
            <consortium name="ELIXIR-Norway"/>
            <consortium name="Elixir Norway"/>
        </authorList>
    </citation>
    <scope>NUCLEOTIDE SEQUENCE</scope>
</reference>
<evidence type="ECO:0000313" key="3">
    <source>
        <dbReference type="EMBL" id="CAK9205587.1"/>
    </source>
</evidence>
<dbReference type="InterPro" id="IPR036611">
    <property type="entry name" value="Trigger_fac_ribosome-bd_sf"/>
</dbReference>
<evidence type="ECO:0000256" key="1">
    <source>
        <dbReference type="SAM" id="MobiDB-lite"/>
    </source>
</evidence>
<dbReference type="PANTHER" id="PTHR30560">
    <property type="entry name" value="TRIGGER FACTOR CHAPERONE AND PEPTIDYL-PROLYL CIS/TRANS ISOMERASE"/>
    <property type="match status" value="1"/>
</dbReference>
<feature type="compositionally biased region" description="Acidic residues" evidence="1">
    <location>
        <begin position="219"/>
        <end position="232"/>
    </location>
</feature>
<name>A0ABP0TVE4_9BRYO</name>